<reference evidence="2" key="1">
    <citation type="journal article" date="2019" name="Int. J. Syst. Evol. Microbiol.">
        <title>The Global Catalogue of Microorganisms (GCM) 10K type strain sequencing project: providing services to taxonomists for standard genome sequencing and annotation.</title>
        <authorList>
            <consortium name="The Broad Institute Genomics Platform"/>
            <consortium name="The Broad Institute Genome Sequencing Center for Infectious Disease"/>
            <person name="Wu L."/>
            <person name="Ma J."/>
        </authorList>
    </citation>
    <scope>NUCLEOTIDE SEQUENCE [LARGE SCALE GENOMIC DNA]</scope>
    <source>
        <strain evidence="2">CGMCC 1.10131</strain>
    </source>
</reference>
<evidence type="ECO:0000313" key="1">
    <source>
        <dbReference type="EMBL" id="GGB20918.1"/>
    </source>
</evidence>
<dbReference type="EMBL" id="BMDY01000037">
    <property type="protein sequence ID" value="GGB20918.1"/>
    <property type="molecule type" value="Genomic_DNA"/>
</dbReference>
<accession>A0ABQ1I875</accession>
<gene>
    <name evidence="1" type="ORF">GCM10007414_37900</name>
</gene>
<protein>
    <submittedName>
        <fullName evidence="1">Uncharacterized protein</fullName>
    </submittedName>
</protein>
<sequence>MQLGKHLCIFVSLAQGLLSDSKLCELDMPSATPAKLNQPFDFAKNYGLLPCPASIERNYDYNSH</sequence>
<comment type="caution">
    <text evidence="1">The sequence shown here is derived from an EMBL/GenBank/DDBJ whole genome shotgun (WGS) entry which is preliminary data.</text>
</comment>
<dbReference type="Proteomes" id="UP000651977">
    <property type="component" value="Unassembled WGS sequence"/>
</dbReference>
<keyword evidence="2" id="KW-1185">Reference proteome</keyword>
<proteinExistence type="predicted"/>
<organism evidence="1 2">
    <name type="scientific">Agarivorans gilvus</name>
    <dbReference type="NCBI Taxonomy" id="680279"/>
    <lineage>
        <taxon>Bacteria</taxon>
        <taxon>Pseudomonadati</taxon>
        <taxon>Pseudomonadota</taxon>
        <taxon>Gammaproteobacteria</taxon>
        <taxon>Alteromonadales</taxon>
        <taxon>Alteromonadaceae</taxon>
        <taxon>Agarivorans</taxon>
    </lineage>
</organism>
<name>A0ABQ1I875_9ALTE</name>
<evidence type="ECO:0000313" key="2">
    <source>
        <dbReference type="Proteomes" id="UP000651977"/>
    </source>
</evidence>